<dbReference type="PANTHER" id="PTHR22550:SF5">
    <property type="entry name" value="LEUCINE ZIPPER PROTEIN 4"/>
    <property type="match status" value="1"/>
</dbReference>
<evidence type="ECO:0000256" key="2">
    <source>
        <dbReference type="ARBA" id="ARBA00005278"/>
    </source>
</evidence>
<feature type="coiled-coil region" evidence="5">
    <location>
        <begin position="62"/>
        <end position="92"/>
    </location>
</feature>
<comment type="subcellular location">
    <subcellularLocation>
        <location evidence="4">Cell membrane</location>
    </subcellularLocation>
    <subcellularLocation>
        <location evidence="1">Membrane</location>
        <topology evidence="1">Multi-pass membrane protein</topology>
    </subcellularLocation>
</comment>
<dbReference type="InterPro" id="IPR050768">
    <property type="entry name" value="UPF0353/GerABKA_families"/>
</dbReference>
<dbReference type="InterPro" id="IPR004995">
    <property type="entry name" value="Spore_Ger"/>
</dbReference>
<dbReference type="Pfam" id="PF03323">
    <property type="entry name" value="GerA"/>
    <property type="match status" value="1"/>
</dbReference>
<name>A0A1M5WEH3_9BACI</name>
<accession>A0A1M5WEH3</accession>
<keyword evidence="6" id="KW-0812">Transmembrane</keyword>
<dbReference type="EMBL" id="FQXD01000016">
    <property type="protein sequence ID" value="SHH85892.1"/>
    <property type="molecule type" value="Genomic_DNA"/>
</dbReference>
<feature type="transmembrane region" description="Helical" evidence="6">
    <location>
        <begin position="405"/>
        <end position="427"/>
    </location>
</feature>
<proteinExistence type="inferred from homology"/>
<evidence type="ECO:0000256" key="1">
    <source>
        <dbReference type="ARBA" id="ARBA00004141"/>
    </source>
</evidence>
<keyword evidence="3 4" id="KW-0472">Membrane</keyword>
<dbReference type="RefSeq" id="WP_073011759.1">
    <property type="nucleotide sequence ID" value="NZ_FQXD01000016.1"/>
</dbReference>
<evidence type="ECO:0000256" key="3">
    <source>
        <dbReference type="ARBA" id="ARBA00023136"/>
    </source>
</evidence>
<dbReference type="PANTHER" id="PTHR22550">
    <property type="entry name" value="SPORE GERMINATION PROTEIN"/>
    <property type="match status" value="1"/>
</dbReference>
<reference evidence="8" key="1">
    <citation type="submission" date="2016-11" db="EMBL/GenBank/DDBJ databases">
        <authorList>
            <person name="Varghese N."/>
            <person name="Submissions S."/>
        </authorList>
    </citation>
    <scope>NUCLEOTIDE SEQUENCE [LARGE SCALE GENOMIC DNA]</scope>
    <source>
        <strain evidence="8">CGMCC 1.6496</strain>
    </source>
</reference>
<dbReference type="OrthoDB" id="9772630at2"/>
<feature type="transmembrane region" description="Helical" evidence="6">
    <location>
        <begin position="381"/>
        <end position="399"/>
    </location>
</feature>
<dbReference type="Proteomes" id="UP000184079">
    <property type="component" value="Unassembled WGS sequence"/>
</dbReference>
<evidence type="ECO:0000313" key="8">
    <source>
        <dbReference type="Proteomes" id="UP000184079"/>
    </source>
</evidence>
<feature type="transmembrane region" description="Helical" evidence="6">
    <location>
        <begin position="434"/>
        <end position="455"/>
    </location>
</feature>
<evidence type="ECO:0000256" key="4">
    <source>
        <dbReference type="PIRNR" id="PIRNR005690"/>
    </source>
</evidence>
<gene>
    <name evidence="7" type="ORF">SAMN05421807_11611</name>
</gene>
<evidence type="ECO:0000256" key="5">
    <source>
        <dbReference type="SAM" id="Coils"/>
    </source>
</evidence>
<evidence type="ECO:0000256" key="6">
    <source>
        <dbReference type="SAM" id="Phobius"/>
    </source>
</evidence>
<keyword evidence="5" id="KW-0175">Coiled coil</keyword>
<feature type="transmembrane region" description="Helical" evidence="6">
    <location>
        <begin position="309"/>
        <end position="331"/>
    </location>
</feature>
<keyword evidence="8" id="KW-1185">Reference proteome</keyword>
<organism evidence="7 8">
    <name type="scientific">Virgibacillus chiguensis</name>
    <dbReference type="NCBI Taxonomy" id="411959"/>
    <lineage>
        <taxon>Bacteria</taxon>
        <taxon>Bacillati</taxon>
        <taxon>Bacillota</taxon>
        <taxon>Bacilli</taxon>
        <taxon>Bacillales</taxon>
        <taxon>Bacillaceae</taxon>
        <taxon>Virgibacillus</taxon>
    </lineage>
</organism>
<dbReference type="GO" id="GO:0005886">
    <property type="term" value="C:plasma membrane"/>
    <property type="evidence" value="ECO:0007669"/>
    <property type="project" value="UniProtKB-SubCell"/>
</dbReference>
<comment type="similarity">
    <text evidence="2 4">Belongs to the GerABKA family.</text>
</comment>
<dbReference type="GO" id="GO:0009847">
    <property type="term" value="P:spore germination"/>
    <property type="evidence" value="ECO:0007669"/>
    <property type="project" value="UniProtKB-UniRule"/>
</dbReference>
<dbReference type="AlphaFoldDB" id="A0A1M5WEH3"/>
<keyword evidence="6" id="KW-1133">Transmembrane helix</keyword>
<sequence>MGRRVIKRNNQNAQTDDNNFNTYLTSSLKENLDSIQKMLGNPVDLVIRNFYFAKHACAIIYIDGLSNKQQIEENVLRELERLEQSDQTAELNTSNLLAIIHEQLISISSIKNVDTMDKLSLGLLSGSSVLLLDGVERVLLLETKEWESRAIQEPVSEALIRGPREGFVENLNTNIVLIRRQIRDPNLHFKEYDIGRRSKKKLVLAYISGIIHPELLKEVKKRLSSIDTDDAMESGYIEQWIEDSFLSPFPQIFNSERPDKAASALIKGKFIILLDGTPFVLIAPTEIGGAFKSPEDYYERWLISSLIRVLRYLAAFITMFLPALYIALVSYHQGMIPSQLAFSIASTREGVPFPAFVEAVLMGVTMELLREAGARLPKTIGQTIGIVGGLVIGEAAVSAGVVSPIMVIVVALTAVASFTIPMYSVAISFRMVRFGFMAAAAFLGLYGIILAYIMVNIHIVNLKSFGVPYSTPYAPTFISDWKDLVLRMPAPMLGRRPEYLQTKDKISAKKRRSK</sequence>
<dbReference type="PIRSF" id="PIRSF005690">
    <property type="entry name" value="GerBA"/>
    <property type="match status" value="1"/>
</dbReference>
<evidence type="ECO:0000313" key="7">
    <source>
        <dbReference type="EMBL" id="SHH85892.1"/>
    </source>
</evidence>
<protein>
    <submittedName>
        <fullName evidence="7">Spore germination protein</fullName>
    </submittedName>
</protein>